<gene>
    <name evidence="2" type="ORF">SOCEGT47_032290</name>
</gene>
<evidence type="ECO:0000313" key="2">
    <source>
        <dbReference type="EMBL" id="AUX22722.1"/>
    </source>
</evidence>
<dbReference type="InterPro" id="IPR036282">
    <property type="entry name" value="Glutathione-S-Trfase_C_sf"/>
</dbReference>
<dbReference type="SUPFAM" id="SSF47616">
    <property type="entry name" value="GST C-terminal domain-like"/>
    <property type="match status" value="1"/>
</dbReference>
<evidence type="ECO:0000313" key="3">
    <source>
        <dbReference type="Proteomes" id="UP000295781"/>
    </source>
</evidence>
<feature type="domain" description="Glutathione S-transferase C-terminal" evidence="1">
    <location>
        <begin position="7"/>
        <end position="68"/>
    </location>
</feature>
<dbReference type="OrthoDB" id="9797500at2"/>
<dbReference type="RefSeq" id="WP_129347837.1">
    <property type="nucleotide sequence ID" value="NZ_CP012670.1"/>
</dbReference>
<reference evidence="2 3" key="1">
    <citation type="submission" date="2015-09" db="EMBL/GenBank/DDBJ databases">
        <title>Sorangium comparison.</title>
        <authorList>
            <person name="Zaburannyi N."/>
            <person name="Bunk B."/>
            <person name="Overmann J."/>
            <person name="Mueller R."/>
        </authorList>
    </citation>
    <scope>NUCLEOTIDE SEQUENCE [LARGE SCALE GENOMIC DNA]</scope>
    <source>
        <strain evidence="2 3">So ceGT47</strain>
    </source>
</reference>
<dbReference type="Pfam" id="PF00043">
    <property type="entry name" value="GST_C"/>
    <property type="match status" value="1"/>
</dbReference>
<dbReference type="Proteomes" id="UP000295781">
    <property type="component" value="Chromosome"/>
</dbReference>
<evidence type="ECO:0000259" key="1">
    <source>
        <dbReference type="Pfam" id="PF00043"/>
    </source>
</evidence>
<sequence length="90" mass="10145">MRRPGAVEGVKARLSQLSGWLEGRDHLEGRFTAADLLMTTVLRILRHTDLVAQDPVLEAYRLRCEARPAFQKALADQMAPFAESEAPDRR</sequence>
<accession>A0A4V0NDH8</accession>
<protein>
    <recommendedName>
        <fullName evidence="1">Glutathione S-transferase C-terminal domain-containing protein</fullName>
    </recommendedName>
</protein>
<dbReference type="InterPro" id="IPR004046">
    <property type="entry name" value="GST_C"/>
</dbReference>
<dbReference type="AlphaFoldDB" id="A0A4V0NDH8"/>
<dbReference type="Gene3D" id="1.20.1050.10">
    <property type="match status" value="1"/>
</dbReference>
<name>A0A4V0NDH8_SORCE</name>
<proteinExistence type="predicted"/>
<dbReference type="EMBL" id="CP012670">
    <property type="protein sequence ID" value="AUX22722.1"/>
    <property type="molecule type" value="Genomic_DNA"/>
</dbReference>
<organism evidence="2 3">
    <name type="scientific">Sorangium cellulosum</name>
    <name type="common">Polyangium cellulosum</name>
    <dbReference type="NCBI Taxonomy" id="56"/>
    <lineage>
        <taxon>Bacteria</taxon>
        <taxon>Pseudomonadati</taxon>
        <taxon>Myxococcota</taxon>
        <taxon>Polyangia</taxon>
        <taxon>Polyangiales</taxon>
        <taxon>Polyangiaceae</taxon>
        <taxon>Sorangium</taxon>
    </lineage>
</organism>